<feature type="transmembrane region" description="Helical" evidence="7">
    <location>
        <begin position="30"/>
        <end position="47"/>
    </location>
</feature>
<dbReference type="PROSITE" id="PS01271">
    <property type="entry name" value="NA_SULFATE"/>
    <property type="match status" value="1"/>
</dbReference>
<dbReference type="PROSITE" id="PS51202">
    <property type="entry name" value="RCK_C"/>
    <property type="match status" value="2"/>
</dbReference>
<dbReference type="GO" id="GO:0006813">
    <property type="term" value="P:potassium ion transport"/>
    <property type="evidence" value="ECO:0007669"/>
    <property type="project" value="InterPro"/>
</dbReference>
<sequence length="588" mass="59856">MAGLSWEAWLTLAVVAALLVALVRGVARPDLLLLASLAPLLVAGVLTPEDAFAGFANPAVIAVGALFVVAAGVQATGALAFADRLLFRNGEGVGRATARLMLTTATLSAFLNNTPLVAMLMPRVQAWCARAGVAPSKLMIPLSYAAIVGGTTTLIGTSTNLVVAGLVVEAGGPEMGLFDLTPIALPAALALVAWFGLVGHRLLPDRGLDAVEAGPVPAECLFEVRVAEGSPLVGRSVEEAGLRDLDGAYLAHIEPRDSEATPATPATVLRAGDRLLFVGALDALDGLLGRPGLGRPVRGLGDGLPLFEAVVAVGSELVGRTLREVAFRERYGGVVVGVRRRDRALTGGLGRAALEAGDLLLVEAPTGFAQRWGRDRDTFVVVARVRPGRAPAPPARRATSLAILAGVIGVSAVFDVPIATTAFVGALAMVASGCLSGAEARRSVDLPVLLVIASAFGLGRAIEQTGLAEAVAVAVGGAAGPFGAMGVVVAAFVATSLLTELITNNAAAALMVGVGLESARAVGAPPEAFALAIAVAASCSFLTPIGYQTNMMVMSAGRYRVSDFLVSGAAANLIVGAVSLLMIWVVWF</sequence>
<dbReference type="PANTHER" id="PTHR43652:SF2">
    <property type="entry name" value="BASIC AMINO ACID ANTIPORTER YFCC-RELATED"/>
    <property type="match status" value="1"/>
</dbReference>
<dbReference type="EMBL" id="MQWD01000001">
    <property type="protein sequence ID" value="PAP77113.1"/>
    <property type="molecule type" value="Genomic_DNA"/>
</dbReference>
<dbReference type="GO" id="GO:0005886">
    <property type="term" value="C:plasma membrane"/>
    <property type="evidence" value="ECO:0007669"/>
    <property type="project" value="TreeGrafter"/>
</dbReference>
<evidence type="ECO:0000256" key="1">
    <source>
        <dbReference type="ARBA" id="ARBA00004141"/>
    </source>
</evidence>
<feature type="transmembrane region" description="Helical" evidence="7">
    <location>
        <begin position="144"/>
        <end position="168"/>
    </location>
</feature>
<dbReference type="AlphaFoldDB" id="A0A271J0Y0"/>
<evidence type="ECO:0000313" key="10">
    <source>
        <dbReference type="Proteomes" id="UP000216339"/>
    </source>
</evidence>
<dbReference type="InterPro" id="IPR004680">
    <property type="entry name" value="Cit_transptr-like_dom"/>
</dbReference>
<dbReference type="GO" id="GO:0008324">
    <property type="term" value="F:monoatomic cation transmembrane transporter activity"/>
    <property type="evidence" value="ECO:0007669"/>
    <property type="project" value="InterPro"/>
</dbReference>
<feature type="transmembrane region" description="Helical" evidence="7">
    <location>
        <begin position="568"/>
        <end position="587"/>
    </location>
</feature>
<dbReference type="InterPro" id="IPR036721">
    <property type="entry name" value="RCK_C_sf"/>
</dbReference>
<keyword evidence="3 7" id="KW-0812">Transmembrane</keyword>
<keyword evidence="2" id="KW-0813">Transport</keyword>
<dbReference type="Gene3D" id="3.30.70.1450">
    <property type="entry name" value="Regulator of K+ conductance, C-terminal domain"/>
    <property type="match status" value="2"/>
</dbReference>
<proteinExistence type="predicted"/>
<evidence type="ECO:0000313" key="9">
    <source>
        <dbReference type="EMBL" id="PAP77113.1"/>
    </source>
</evidence>
<keyword evidence="6 7" id="KW-0472">Membrane</keyword>
<keyword evidence="5 7" id="KW-1133">Transmembrane helix</keyword>
<feature type="transmembrane region" description="Helical" evidence="7">
    <location>
        <begin position="401"/>
        <end position="426"/>
    </location>
</feature>
<feature type="transmembrane region" description="Helical" evidence="7">
    <location>
        <begin position="6"/>
        <end position="23"/>
    </location>
</feature>
<dbReference type="Pfam" id="PF03600">
    <property type="entry name" value="CitMHS"/>
    <property type="match status" value="1"/>
</dbReference>
<dbReference type="InterPro" id="IPR006037">
    <property type="entry name" value="RCK_C"/>
</dbReference>
<evidence type="ECO:0000256" key="3">
    <source>
        <dbReference type="ARBA" id="ARBA00022692"/>
    </source>
</evidence>
<gene>
    <name evidence="9" type="ORF">BSZ37_12095</name>
</gene>
<dbReference type="PANTHER" id="PTHR43652">
    <property type="entry name" value="BASIC AMINO ACID ANTIPORTER YFCC-RELATED"/>
    <property type="match status" value="1"/>
</dbReference>
<evidence type="ECO:0000256" key="5">
    <source>
        <dbReference type="ARBA" id="ARBA00022989"/>
    </source>
</evidence>
<feature type="domain" description="RCK C-terminal" evidence="8">
    <location>
        <begin position="294"/>
        <end position="378"/>
    </location>
</feature>
<comment type="subcellular location">
    <subcellularLocation>
        <location evidence="1">Membrane</location>
        <topology evidence="1">Multi-pass membrane protein</topology>
    </subcellularLocation>
</comment>
<evidence type="ECO:0000256" key="2">
    <source>
        <dbReference type="ARBA" id="ARBA00022448"/>
    </source>
</evidence>
<dbReference type="Proteomes" id="UP000216339">
    <property type="component" value="Unassembled WGS sequence"/>
</dbReference>
<evidence type="ECO:0000256" key="7">
    <source>
        <dbReference type="SAM" id="Phobius"/>
    </source>
</evidence>
<feature type="transmembrane region" description="Helical" evidence="7">
    <location>
        <begin position="446"/>
        <end position="463"/>
    </location>
</feature>
<protein>
    <submittedName>
        <fullName evidence="9">SLC13 family permease</fullName>
    </submittedName>
</protein>
<name>A0A271J0Y0_9BACT</name>
<feature type="transmembrane region" description="Helical" evidence="7">
    <location>
        <begin position="470"/>
        <end position="494"/>
    </location>
</feature>
<organism evidence="9 10">
    <name type="scientific">Rubrivirga marina</name>
    <dbReference type="NCBI Taxonomy" id="1196024"/>
    <lineage>
        <taxon>Bacteria</taxon>
        <taxon>Pseudomonadati</taxon>
        <taxon>Rhodothermota</taxon>
        <taxon>Rhodothermia</taxon>
        <taxon>Rhodothermales</taxon>
        <taxon>Rubricoccaceae</taxon>
        <taxon>Rubrivirga</taxon>
    </lineage>
</organism>
<reference evidence="9 10" key="1">
    <citation type="submission" date="2016-11" db="EMBL/GenBank/DDBJ databases">
        <title>Study of marine rhodopsin-containing bacteria.</title>
        <authorList>
            <person name="Yoshizawa S."/>
            <person name="Kumagai Y."/>
            <person name="Kogure K."/>
        </authorList>
    </citation>
    <scope>NUCLEOTIDE SEQUENCE [LARGE SCALE GENOMIC DNA]</scope>
    <source>
        <strain evidence="9 10">SAORIC-28</strain>
    </source>
</reference>
<dbReference type="RefSeq" id="WP_218830493.1">
    <property type="nucleotide sequence ID" value="NZ_MQWD01000001.1"/>
</dbReference>
<feature type="transmembrane region" description="Helical" evidence="7">
    <location>
        <begin position="528"/>
        <end position="547"/>
    </location>
</feature>
<accession>A0A271J0Y0</accession>
<evidence type="ECO:0000259" key="8">
    <source>
        <dbReference type="PROSITE" id="PS51202"/>
    </source>
</evidence>
<keyword evidence="10" id="KW-1185">Reference proteome</keyword>
<dbReference type="SUPFAM" id="SSF116726">
    <property type="entry name" value="TrkA C-terminal domain-like"/>
    <property type="match status" value="2"/>
</dbReference>
<dbReference type="InterPro" id="IPR051679">
    <property type="entry name" value="DASS-Related_Transporters"/>
</dbReference>
<feature type="domain" description="RCK C-terminal" evidence="8">
    <location>
        <begin position="208"/>
        <end position="293"/>
    </location>
</feature>
<evidence type="ECO:0000256" key="4">
    <source>
        <dbReference type="ARBA" id="ARBA00022737"/>
    </source>
</evidence>
<comment type="caution">
    <text evidence="9">The sequence shown here is derived from an EMBL/GenBank/DDBJ whole genome shotgun (WGS) entry which is preliminary data.</text>
</comment>
<dbReference type="Pfam" id="PF02080">
    <property type="entry name" value="TrkA_C"/>
    <property type="match status" value="2"/>
</dbReference>
<feature type="transmembrane region" description="Helical" evidence="7">
    <location>
        <begin position="59"/>
        <end position="82"/>
    </location>
</feature>
<keyword evidence="4" id="KW-0677">Repeat</keyword>
<feature type="transmembrane region" description="Helical" evidence="7">
    <location>
        <begin position="180"/>
        <end position="198"/>
    </location>
</feature>
<evidence type="ECO:0000256" key="6">
    <source>
        <dbReference type="ARBA" id="ARBA00023136"/>
    </source>
</evidence>
<dbReference type="InterPro" id="IPR031312">
    <property type="entry name" value="Na/sul_symport_CS"/>
</dbReference>